<keyword evidence="10" id="KW-1185">Reference proteome</keyword>
<dbReference type="InterPro" id="IPR013324">
    <property type="entry name" value="RNA_pol_sigma_r3/r4-like"/>
</dbReference>
<dbReference type="InterPro" id="IPR013249">
    <property type="entry name" value="RNA_pol_sigma70_r4_t2"/>
</dbReference>
<dbReference type="GO" id="GO:0006352">
    <property type="term" value="P:DNA-templated transcription initiation"/>
    <property type="evidence" value="ECO:0007669"/>
    <property type="project" value="InterPro"/>
</dbReference>
<organism evidence="9 10">
    <name type="scientific">Occultella aeris</name>
    <dbReference type="NCBI Taxonomy" id="2761496"/>
    <lineage>
        <taxon>Bacteria</taxon>
        <taxon>Bacillati</taxon>
        <taxon>Actinomycetota</taxon>
        <taxon>Actinomycetes</taxon>
        <taxon>Micrococcales</taxon>
        <taxon>Ruaniaceae</taxon>
        <taxon>Occultella</taxon>
    </lineage>
</organism>
<keyword evidence="5" id="KW-0804">Transcription</keyword>
<protein>
    <submittedName>
        <fullName evidence="9">ECF RNA polymerase sigma factor SigJ</fullName>
    </submittedName>
</protein>
<dbReference type="SUPFAM" id="SSF88946">
    <property type="entry name" value="Sigma2 domain of RNA polymerase sigma factors"/>
    <property type="match status" value="1"/>
</dbReference>
<dbReference type="Gene3D" id="3.10.450.50">
    <property type="match status" value="1"/>
</dbReference>
<evidence type="ECO:0000313" key="10">
    <source>
        <dbReference type="Proteomes" id="UP000419743"/>
    </source>
</evidence>
<proteinExistence type="inferred from homology"/>
<dbReference type="InterPro" id="IPR052704">
    <property type="entry name" value="ECF_Sigma-70_Domain"/>
</dbReference>
<comment type="similarity">
    <text evidence="1">Belongs to the sigma-70 factor family. ECF subfamily.</text>
</comment>
<dbReference type="Gene3D" id="1.10.1740.10">
    <property type="match status" value="1"/>
</dbReference>
<dbReference type="PANTHER" id="PTHR30173:SF43">
    <property type="entry name" value="ECF RNA POLYMERASE SIGMA FACTOR SIGI-RELATED"/>
    <property type="match status" value="1"/>
</dbReference>
<comment type="subunit">
    <text evidence="2">Interacts transiently with the RNA polymerase catalytic core formed by RpoA, RpoB, RpoC and RpoZ (2 alpha, 1 beta, 1 beta' and 1 omega subunit) to form the RNA polymerase holoenzyme that can initiate transcription.</text>
</comment>
<dbReference type="Pfam" id="PF08281">
    <property type="entry name" value="Sigma70_r4_2"/>
    <property type="match status" value="1"/>
</dbReference>
<dbReference type="RefSeq" id="WP_156741081.1">
    <property type="nucleotide sequence ID" value="NZ_CACRYJ010000032.1"/>
</dbReference>
<dbReference type="EMBL" id="CACRYJ010000032">
    <property type="protein sequence ID" value="VZO37229.1"/>
    <property type="molecule type" value="Genomic_DNA"/>
</dbReference>
<dbReference type="NCBIfam" id="TIGR02937">
    <property type="entry name" value="sigma70-ECF"/>
    <property type="match status" value="1"/>
</dbReference>
<keyword evidence="4" id="KW-0731">Sigma factor</keyword>
<dbReference type="SUPFAM" id="SSF88659">
    <property type="entry name" value="Sigma3 and sigma4 domains of RNA polymerase sigma factors"/>
    <property type="match status" value="1"/>
</dbReference>
<dbReference type="PANTHER" id="PTHR30173">
    <property type="entry name" value="SIGMA 19 FACTOR"/>
    <property type="match status" value="1"/>
</dbReference>
<dbReference type="SUPFAM" id="SSF54427">
    <property type="entry name" value="NTF2-like"/>
    <property type="match status" value="1"/>
</dbReference>
<dbReference type="Gene3D" id="1.10.10.10">
    <property type="entry name" value="Winged helix-like DNA-binding domain superfamily/Winged helix DNA-binding domain"/>
    <property type="match status" value="1"/>
</dbReference>
<feature type="domain" description="RNA polymerase sigma factor 70 region 4 type 2" evidence="8">
    <location>
        <begin position="119"/>
        <end position="165"/>
    </location>
</feature>
<dbReference type="Proteomes" id="UP000419743">
    <property type="component" value="Unassembled WGS sequence"/>
</dbReference>
<evidence type="ECO:0000259" key="8">
    <source>
        <dbReference type="Pfam" id="PF08281"/>
    </source>
</evidence>
<dbReference type="InterPro" id="IPR007627">
    <property type="entry name" value="RNA_pol_sigma70_r2"/>
</dbReference>
<name>A0A7M4DJK9_9MICO</name>
<evidence type="ECO:0000259" key="7">
    <source>
        <dbReference type="Pfam" id="PF04542"/>
    </source>
</evidence>
<reference evidence="9 10" key="1">
    <citation type="submission" date="2019-11" db="EMBL/GenBank/DDBJ databases">
        <authorList>
            <person name="Criscuolo A."/>
        </authorList>
    </citation>
    <scope>NUCLEOTIDE SEQUENCE [LARGE SCALE GENOMIC DNA]</scope>
    <source>
        <strain evidence="9">CIP111667</strain>
    </source>
</reference>
<evidence type="ECO:0000256" key="5">
    <source>
        <dbReference type="ARBA" id="ARBA00023163"/>
    </source>
</evidence>
<sequence length="297" mass="32621">MTGACTPGQERSEAGEFEAHRRYLTTVAYRMLGSFTDAEDAVQEAWLRLQRTDATTIDDLRPWLTQVVSRICLDTLRSRGRRREEPLAEAPEGPGTRADDDPAARAEIADAVGYALMIVLDQLSPDERLAYVLHDVFGLPFGEIGEVLDRTPQAARKLASRSRGRIRGTESGRQLRRSGEDRARQRAVVEAFLAAGRDGNFDDLLSILHPDVVLRVDLSTEAGGVRIVRGAAEVASGAKRHRVGAADREFRIVEIADMFGVLTYSGGRPTALLVITSENGLITHLHAPAWPQEVTEI</sequence>
<evidence type="ECO:0000256" key="6">
    <source>
        <dbReference type="SAM" id="MobiDB-lite"/>
    </source>
</evidence>
<feature type="region of interest" description="Disordered" evidence="6">
    <location>
        <begin position="82"/>
        <end position="103"/>
    </location>
</feature>
<dbReference type="InterPro" id="IPR014284">
    <property type="entry name" value="RNA_pol_sigma-70_dom"/>
</dbReference>
<gene>
    <name evidence="9" type="primary">sigJ_2</name>
    <name evidence="9" type="ORF">HALOF300_02316</name>
</gene>
<dbReference type="GO" id="GO:0016987">
    <property type="term" value="F:sigma factor activity"/>
    <property type="evidence" value="ECO:0007669"/>
    <property type="project" value="UniProtKB-KW"/>
</dbReference>
<feature type="domain" description="RNA polymerase sigma-70 region 2" evidence="7">
    <location>
        <begin position="17"/>
        <end position="82"/>
    </location>
</feature>
<evidence type="ECO:0000256" key="3">
    <source>
        <dbReference type="ARBA" id="ARBA00023015"/>
    </source>
</evidence>
<comment type="caution">
    <text evidence="9">The sequence shown here is derived from an EMBL/GenBank/DDBJ whole genome shotgun (WGS) entry which is preliminary data.</text>
</comment>
<dbReference type="InterPro" id="IPR013325">
    <property type="entry name" value="RNA_pol_sigma_r2"/>
</dbReference>
<dbReference type="GO" id="GO:0003677">
    <property type="term" value="F:DNA binding"/>
    <property type="evidence" value="ECO:0007669"/>
    <property type="project" value="InterPro"/>
</dbReference>
<evidence type="ECO:0000313" key="9">
    <source>
        <dbReference type="EMBL" id="VZO37229.1"/>
    </source>
</evidence>
<dbReference type="InterPro" id="IPR036388">
    <property type="entry name" value="WH-like_DNA-bd_sf"/>
</dbReference>
<evidence type="ECO:0000256" key="2">
    <source>
        <dbReference type="ARBA" id="ARBA00011344"/>
    </source>
</evidence>
<keyword evidence="3" id="KW-0805">Transcription regulation</keyword>
<evidence type="ECO:0000256" key="1">
    <source>
        <dbReference type="ARBA" id="ARBA00010641"/>
    </source>
</evidence>
<dbReference type="AlphaFoldDB" id="A0A7M4DJK9"/>
<feature type="region of interest" description="Disordered" evidence="6">
    <location>
        <begin position="158"/>
        <end position="181"/>
    </location>
</feature>
<dbReference type="InterPro" id="IPR032710">
    <property type="entry name" value="NTF2-like_dom_sf"/>
</dbReference>
<evidence type="ECO:0000256" key="4">
    <source>
        <dbReference type="ARBA" id="ARBA00023082"/>
    </source>
</evidence>
<dbReference type="Pfam" id="PF04542">
    <property type="entry name" value="Sigma70_r2"/>
    <property type="match status" value="1"/>
</dbReference>
<accession>A0A7M4DJK9</accession>